<comment type="caution">
    <text evidence="3">The sequence shown here is derived from an EMBL/GenBank/DDBJ whole genome shotgun (WGS) entry which is preliminary data.</text>
</comment>
<feature type="transmembrane region" description="Helical" evidence="2">
    <location>
        <begin position="89"/>
        <end position="110"/>
    </location>
</feature>
<sequence length="180" mass="20388">MDITEIVSRLDDAIGSDFVASLAGLSLAAAAFFIPSANHTLEKLQERIKTLSKSITKGSKHGYNETPLTKELEKLELQVKSTEKAKKGLITAFMIFTFYVVYTVGIDSWIDENLFTPGLVEFNSLEFTFQTVDVIISYIFLGFAGRYLWTGTRAIGDYFDIDFKDEQKRLKDIFDKINKK</sequence>
<feature type="transmembrane region" description="Helical" evidence="2">
    <location>
        <begin position="130"/>
        <end position="149"/>
    </location>
</feature>
<evidence type="ECO:0000313" key="4">
    <source>
        <dbReference type="Proteomes" id="UP001597163"/>
    </source>
</evidence>
<keyword evidence="2" id="KW-0812">Transmembrane</keyword>
<dbReference type="RefSeq" id="WP_311937993.1">
    <property type="nucleotide sequence ID" value="NZ_JAVSCK010000002.1"/>
</dbReference>
<keyword evidence="2" id="KW-1133">Transmembrane helix</keyword>
<reference evidence="4" key="1">
    <citation type="journal article" date="2019" name="Int. J. Syst. Evol. Microbiol.">
        <title>The Global Catalogue of Microorganisms (GCM) 10K type strain sequencing project: providing services to taxonomists for standard genome sequencing and annotation.</title>
        <authorList>
            <consortium name="The Broad Institute Genomics Platform"/>
            <consortium name="The Broad Institute Genome Sequencing Center for Infectious Disease"/>
            <person name="Wu L."/>
            <person name="Ma J."/>
        </authorList>
    </citation>
    <scope>NUCLEOTIDE SEQUENCE [LARGE SCALE GENOMIC DNA]</scope>
    <source>
        <strain evidence="4">CCUG 63246</strain>
    </source>
</reference>
<keyword evidence="1" id="KW-0175">Coiled coil</keyword>
<protein>
    <recommendedName>
        <fullName evidence="5">DUF106 domain-containing protein</fullName>
    </recommendedName>
</protein>
<feature type="coiled-coil region" evidence="1">
    <location>
        <begin position="34"/>
        <end position="92"/>
    </location>
</feature>
<dbReference type="EMBL" id="JBHTLJ010000002">
    <property type="protein sequence ID" value="MFD1162073.1"/>
    <property type="molecule type" value="Genomic_DNA"/>
</dbReference>
<evidence type="ECO:0000256" key="2">
    <source>
        <dbReference type="SAM" id="Phobius"/>
    </source>
</evidence>
<organism evidence="3 4">
    <name type="scientific">Hwangdonia seohaensis</name>
    <dbReference type="NCBI Taxonomy" id="1240727"/>
    <lineage>
        <taxon>Bacteria</taxon>
        <taxon>Pseudomonadati</taxon>
        <taxon>Bacteroidota</taxon>
        <taxon>Flavobacteriia</taxon>
        <taxon>Flavobacteriales</taxon>
        <taxon>Flavobacteriaceae</taxon>
        <taxon>Hwangdonia</taxon>
    </lineage>
</organism>
<keyword evidence="2" id="KW-0472">Membrane</keyword>
<name>A0ABW3RB22_9FLAO</name>
<proteinExistence type="predicted"/>
<gene>
    <name evidence="3" type="ORF">ACFQ2E_06575</name>
</gene>
<evidence type="ECO:0000313" key="3">
    <source>
        <dbReference type="EMBL" id="MFD1162073.1"/>
    </source>
</evidence>
<evidence type="ECO:0000256" key="1">
    <source>
        <dbReference type="SAM" id="Coils"/>
    </source>
</evidence>
<accession>A0ABW3RB22</accession>
<evidence type="ECO:0008006" key="5">
    <source>
        <dbReference type="Google" id="ProtNLM"/>
    </source>
</evidence>
<dbReference type="Proteomes" id="UP001597163">
    <property type="component" value="Unassembled WGS sequence"/>
</dbReference>
<keyword evidence="4" id="KW-1185">Reference proteome</keyword>
<feature type="transmembrane region" description="Helical" evidence="2">
    <location>
        <begin position="18"/>
        <end position="37"/>
    </location>
</feature>